<feature type="repeat" description="RCC1" evidence="3">
    <location>
        <begin position="179"/>
        <end position="236"/>
    </location>
</feature>
<evidence type="ECO:0000256" key="3">
    <source>
        <dbReference type="PROSITE-ProRule" id="PRU00235"/>
    </source>
</evidence>
<feature type="compositionally biased region" description="Gly residues" evidence="4">
    <location>
        <begin position="1413"/>
        <end position="1423"/>
    </location>
</feature>
<keyword evidence="2" id="KW-0040">ANK repeat</keyword>
<feature type="region of interest" description="Disordered" evidence="4">
    <location>
        <begin position="654"/>
        <end position="696"/>
    </location>
</feature>
<dbReference type="EMBL" id="LHPF02000015">
    <property type="protein sequence ID" value="PSC71355.1"/>
    <property type="molecule type" value="Genomic_DNA"/>
</dbReference>
<evidence type="ECO:0000313" key="7">
    <source>
        <dbReference type="Proteomes" id="UP000239649"/>
    </source>
</evidence>
<dbReference type="InterPro" id="IPR000408">
    <property type="entry name" value="Reg_chr_condens"/>
</dbReference>
<dbReference type="PROSITE" id="PS50012">
    <property type="entry name" value="RCC1_3"/>
    <property type="match status" value="4"/>
</dbReference>
<dbReference type="InterPro" id="IPR036770">
    <property type="entry name" value="Ankyrin_rpt-contain_sf"/>
</dbReference>
<dbReference type="InterPro" id="IPR003609">
    <property type="entry name" value="Pan_app"/>
</dbReference>
<feature type="region of interest" description="Disordered" evidence="4">
    <location>
        <begin position="1157"/>
        <end position="1331"/>
    </location>
</feature>
<dbReference type="PANTHER" id="PTHR22872:SF2">
    <property type="entry name" value="INHIBITOR OF BRUTON TYROSINE KINASE"/>
    <property type="match status" value="1"/>
</dbReference>
<dbReference type="Gene3D" id="3.50.4.10">
    <property type="entry name" value="Hepatocyte Growth Factor"/>
    <property type="match status" value="1"/>
</dbReference>
<protein>
    <submittedName>
        <fullName evidence="6">Inhibitor of Bruton tyrosine kinase</fullName>
    </submittedName>
</protein>
<dbReference type="SUPFAM" id="SSF50985">
    <property type="entry name" value="RCC1/BLIP-II"/>
    <property type="match status" value="2"/>
</dbReference>
<dbReference type="SUPFAM" id="SSF48403">
    <property type="entry name" value="Ankyrin repeat"/>
    <property type="match status" value="1"/>
</dbReference>
<dbReference type="PROSITE" id="PS50297">
    <property type="entry name" value="ANK_REP_REGION"/>
    <property type="match status" value="1"/>
</dbReference>
<feature type="compositionally biased region" description="Low complexity" evidence="4">
    <location>
        <begin position="1213"/>
        <end position="1224"/>
    </location>
</feature>
<dbReference type="PROSITE" id="PS50088">
    <property type="entry name" value="ANK_REPEAT"/>
    <property type="match status" value="2"/>
</dbReference>
<dbReference type="SMART" id="SM00248">
    <property type="entry name" value="ANK"/>
    <property type="match status" value="2"/>
</dbReference>
<feature type="compositionally biased region" description="Low complexity" evidence="4">
    <location>
        <begin position="1231"/>
        <end position="1248"/>
    </location>
</feature>
<dbReference type="Pfam" id="PF00415">
    <property type="entry name" value="RCC1"/>
    <property type="match status" value="4"/>
</dbReference>
<feature type="compositionally biased region" description="Low complexity" evidence="4">
    <location>
        <begin position="824"/>
        <end position="833"/>
    </location>
</feature>
<accession>A0A2P6VB87</accession>
<organism evidence="6 7">
    <name type="scientific">Micractinium conductrix</name>
    <dbReference type="NCBI Taxonomy" id="554055"/>
    <lineage>
        <taxon>Eukaryota</taxon>
        <taxon>Viridiplantae</taxon>
        <taxon>Chlorophyta</taxon>
        <taxon>core chlorophytes</taxon>
        <taxon>Trebouxiophyceae</taxon>
        <taxon>Chlorellales</taxon>
        <taxon>Chlorellaceae</taxon>
        <taxon>Chlorella clade</taxon>
        <taxon>Micractinium</taxon>
    </lineage>
</organism>
<sequence length="1986" mass="196646">MASESLIAAVRWAPTEEPVAALLAAPHVAADKDRPGSAGVNALGLAVWRNHAGLVEALLEAGADPDAPDGESGWAPLHRALHWGQLRCAAALLRANASLTALDWRGRTPLDLLSAELKEYVEPGGDGDVFAWGNGNNYTLGTGSTDVQLHPARVESLHDLQVVAISAAKFHSAAVTVDGRLLTWGWGRGGRLGHPESHIHSGEGAVISPLAVAALGRRQVAVVAAGKHHTLLCTTAGEVFTCGSNRHGQLGYAVDSQPTPRRVSSLRHRVVAVAAANKHSVAVTASGDVYTWGCNVLGQLGYGTSDSSSNAAPRLVEAMRGKPVVAAAAAKRHTLVLTASGEVYTWGHRGVSPRRVQLAGARDAASLDGAPICFHRGHADVARPVAAAITAGAAHSSALTGSGVVLCWRSADPALQVQEVGGALAGKRVVAIAAGKYRTAALSDEGDAFMWEGRSDYFPAEGRQPGSGSKKPPLGSASKASKSRPIPLGECSPLGAEGLLAGSYGAAGSADVAGGTYGSHTRRPGSWIERFAWEREASATSGVAFGSPGSYGAAARFDAGFGATPGSGGKSRASDTFENIRPERVEGLKRAAAVAVGEKHSLAVQRWSAAQLEGMAQVPWLQGAAAASRPASAAAEAAEEDAWFTRAADGLLEGGSLVSPREGSEGGEATPAASPAPVRPSPVRPGPRRDRLGGGGVGAPSLQAICEEEVARRLVDPRTCLQVLEYADVAGADMLRAYCLSVAVCNLDAVLLEAGGAFEELAPHLLAELERLYKLHLAGAGGSSGSGAAEGGDGGVSRALDVALHAAEPAGPEAAAEGSGGSAGPAARRAGSRLQPGRRPTAAAPWLGDEGLEGFEGLAPGVSLPPTLSSGGSSFVDRSQADAAAAAQRLQRTLQKKLQQIEHLAEKAAAGGALDVQQRAKLEQRPVLVSALAALEGGMAPDDVQSILRAASASRAVEAEAGSAPGSSAAAPGSAAKQQKGKPKSGVAKAAAPSSSSAATAAPVAVLEATDSSSLLGSSPPASSLVPAFGFVGSPALAAGLPPPAFSPATSPPAQMRSQVGFAAAGSDGVAVAAAAQQGQVPPLARPGSSKPRSAAKRKGGLSMFLRGELEQAAPAGPAEAGRGGASGSAPPAPAWGARPAAPAEGAASLKAILDQETAGSASKPPAAALRTTPGSGIKSRPALDSPGPAGSGGGPLRLSLASFMQSSPVAVQRGQQQQQRDGASPPPPAWGGATVATGAAGPTGASPRSRHTSFRAIQQEQQAAAPPRPALGTSPPAVQRLGGGLPPWRPPVPPSQPAGPSLLGTSPSASISLLGSSPSGRSFVSAPQPQHSKWYIPEESRVDTSKSLLDIQTEEVVMAELAKQYGDGSVCLVGTAEHHARGRGSGGDGGNDDDDSNAGAGKAAGERRASGGRAGGDGGSAGAGKAERRPGSGRGGAAGAAAAGVAAAAATAAAGGEGTAGDDAHGRRLQQRGAATPAPEVAVEVVPIVAGPAPTSERVVAALPAPERAVAAAPSAELVRPEAVPAVLPGRFAPTPEGLVTAGPLPGQFAPAPERQQLAPTAEGAVAAEPLPARFAPAPEGAGLVAAAPAPERLAPSAEIAPAPLPERTELPPIVSPNKTTDGAGVVTPIPEYVPPPSPNPTVATGQSIAAALLAGDIDGAARQIAAASPEAVAAATTLSATEGTTLALSQAVCLAVSKYGADPAAIAGALSEATCGDIPPSAPASGKCDPQAINKAILAGIQGSVTVISEASASALDGAATATATAVSQAAADVCNGGSVEAAAAAAAQAASQSIASAQCACAAAQSVASAQAISRNIAVASVSVSATACASNGGDASASASATSTVEAVASAATQTYAAAFATLASCNAPPAPGPVSPASLTCVLLPNTNLNGDVVESTTAADAGACCELCKRRTGCNTFAYCPLPPPGCDNGYGTFYRSRECTLKSQQLAADSLPTWYSRGPGIPWIGGYLTAAAAPTDGSA</sequence>
<feature type="region of interest" description="Disordered" evidence="4">
    <location>
        <begin position="809"/>
        <end position="848"/>
    </location>
</feature>
<dbReference type="InterPro" id="IPR009091">
    <property type="entry name" value="RCC1/BLIP-II"/>
</dbReference>
<feature type="repeat" description="RCC1" evidence="3">
    <location>
        <begin position="287"/>
        <end position="340"/>
    </location>
</feature>
<reference evidence="6 7" key="1">
    <citation type="journal article" date="2018" name="Plant J.">
        <title>Genome sequences of Chlorella sorokiniana UTEX 1602 and Micractinium conductrix SAG 241.80: implications to maltose excretion by a green alga.</title>
        <authorList>
            <person name="Arriola M.B."/>
            <person name="Velmurugan N."/>
            <person name="Zhang Y."/>
            <person name="Plunkett M.H."/>
            <person name="Hondzo H."/>
            <person name="Barney B.M."/>
        </authorList>
    </citation>
    <scope>NUCLEOTIDE SEQUENCE [LARGE SCALE GENOMIC DNA]</scope>
    <source>
        <strain evidence="6 7">SAG 241.80</strain>
    </source>
</reference>
<keyword evidence="6" id="KW-0418">Kinase</keyword>
<feature type="region of interest" description="Disordered" evidence="4">
    <location>
        <begin position="1457"/>
        <end position="1480"/>
    </location>
</feature>
<keyword evidence="1" id="KW-0677">Repeat</keyword>
<feature type="repeat" description="RCC1" evidence="3">
    <location>
        <begin position="237"/>
        <end position="286"/>
    </location>
</feature>
<feature type="region of interest" description="Disordered" evidence="4">
    <location>
        <begin position="1114"/>
        <end position="1143"/>
    </location>
</feature>
<dbReference type="OrthoDB" id="1893551at2759"/>
<keyword evidence="7" id="KW-1185">Reference proteome</keyword>
<name>A0A2P6VB87_9CHLO</name>
<feature type="domain" description="Apple" evidence="5">
    <location>
        <begin position="1886"/>
        <end position="1966"/>
    </location>
</feature>
<feature type="repeat" description="ANK" evidence="2">
    <location>
        <begin position="72"/>
        <end position="104"/>
    </location>
</feature>
<feature type="region of interest" description="Disordered" evidence="4">
    <location>
        <begin position="1380"/>
        <end position="1439"/>
    </location>
</feature>
<evidence type="ECO:0000256" key="2">
    <source>
        <dbReference type="PROSITE-ProRule" id="PRU00023"/>
    </source>
</evidence>
<gene>
    <name evidence="6" type="ORF">C2E20_5278</name>
</gene>
<dbReference type="STRING" id="554055.A0A2P6VB87"/>
<evidence type="ECO:0000256" key="1">
    <source>
        <dbReference type="ARBA" id="ARBA00022737"/>
    </source>
</evidence>
<feature type="compositionally biased region" description="Low complexity" evidence="4">
    <location>
        <begin position="1307"/>
        <end position="1323"/>
    </location>
</feature>
<keyword evidence="6" id="KW-0808">Transferase</keyword>
<proteinExistence type="predicted"/>
<dbReference type="Gene3D" id="2.130.10.30">
    <property type="entry name" value="Regulator of chromosome condensation 1/beta-lactamase-inhibitor protein II"/>
    <property type="match status" value="2"/>
</dbReference>
<feature type="repeat" description="RCC1" evidence="3">
    <location>
        <begin position="127"/>
        <end position="178"/>
    </location>
</feature>
<comment type="caution">
    <text evidence="6">The sequence shown here is derived from an EMBL/GenBank/DDBJ whole genome shotgun (WGS) entry which is preliminary data.</text>
</comment>
<dbReference type="Gene3D" id="1.25.40.20">
    <property type="entry name" value="Ankyrin repeat-containing domain"/>
    <property type="match status" value="1"/>
</dbReference>
<dbReference type="InterPro" id="IPR051625">
    <property type="entry name" value="Signaling_Regulatory_Domain"/>
</dbReference>
<dbReference type="PRINTS" id="PR00633">
    <property type="entry name" value="RCCNDNSATION"/>
</dbReference>
<feature type="region of interest" description="Disordered" evidence="4">
    <location>
        <begin position="1078"/>
        <end position="1098"/>
    </location>
</feature>
<evidence type="ECO:0000313" key="6">
    <source>
        <dbReference type="EMBL" id="PSC71355.1"/>
    </source>
</evidence>
<evidence type="ECO:0000259" key="5">
    <source>
        <dbReference type="PROSITE" id="PS50948"/>
    </source>
</evidence>
<dbReference type="PANTHER" id="PTHR22872">
    <property type="entry name" value="BTK-BINDING PROTEIN-RELATED"/>
    <property type="match status" value="1"/>
</dbReference>
<feature type="compositionally biased region" description="Pro residues" evidence="4">
    <location>
        <begin position="1288"/>
        <end position="1298"/>
    </location>
</feature>
<feature type="region of interest" description="Disordered" evidence="4">
    <location>
        <begin position="963"/>
        <end position="994"/>
    </location>
</feature>
<feature type="region of interest" description="Disordered" evidence="4">
    <location>
        <begin position="459"/>
        <end position="488"/>
    </location>
</feature>
<dbReference type="InterPro" id="IPR002110">
    <property type="entry name" value="Ankyrin_rpt"/>
</dbReference>
<feature type="repeat" description="ANK" evidence="2">
    <location>
        <begin position="38"/>
        <end position="70"/>
    </location>
</feature>
<dbReference type="Pfam" id="PF12796">
    <property type="entry name" value="Ank_2"/>
    <property type="match status" value="1"/>
</dbReference>
<dbReference type="PROSITE" id="PS50948">
    <property type="entry name" value="PAN"/>
    <property type="match status" value="1"/>
</dbReference>
<evidence type="ECO:0000256" key="4">
    <source>
        <dbReference type="SAM" id="MobiDB-lite"/>
    </source>
</evidence>
<dbReference type="GO" id="GO:0016301">
    <property type="term" value="F:kinase activity"/>
    <property type="evidence" value="ECO:0007669"/>
    <property type="project" value="UniProtKB-KW"/>
</dbReference>
<dbReference type="Proteomes" id="UP000239649">
    <property type="component" value="Unassembled WGS sequence"/>
</dbReference>